<dbReference type="RefSeq" id="XP_020082545.1">
    <property type="nucleotide sequence ID" value="XM_020226956.1"/>
</dbReference>
<dbReference type="CDD" id="cd15800">
    <property type="entry name" value="PMEI-like_2"/>
    <property type="match status" value="1"/>
</dbReference>
<dbReference type="GO" id="GO:0004857">
    <property type="term" value="F:enzyme inhibitor activity"/>
    <property type="evidence" value="ECO:0007669"/>
    <property type="project" value="InterPro"/>
</dbReference>
<feature type="region of interest" description="Disordered" evidence="2">
    <location>
        <begin position="1"/>
        <end position="81"/>
    </location>
</feature>
<evidence type="ECO:0000259" key="3">
    <source>
        <dbReference type="SMART" id="SM00856"/>
    </source>
</evidence>
<evidence type="ECO:0000313" key="5">
    <source>
        <dbReference type="RefSeq" id="XP_020082545.1"/>
    </source>
</evidence>
<reference evidence="5" key="2">
    <citation type="submission" date="2025-08" db="UniProtKB">
        <authorList>
            <consortium name="RefSeq"/>
        </authorList>
    </citation>
    <scope>IDENTIFICATION</scope>
    <source>
        <tissue evidence="5">Leaf</tissue>
    </source>
</reference>
<sequence length="361" mass="38526">MVSHPQAMGGPLHRRGRTPPRLRRPPPNTAVVGSRDRRPTSSASASSTRTSSSCAASAAPPRLGATPTVASSSPSPSSPTPAIHAYRAQIEAEPTNICGGILYFLFASPSPRSCTWPSSSPLTSRCISRTTSGSLIPHDEDDSMLQQPATGETRRLHRVSRVFDAAGLCVKAHYAKLCQALAGSAAVNLPKSLVEASVQAVALKTEHAQAVAAPAAEKVLQNVLQSCHDSYGSAADALQNALRLVRDGGRPADINNELSAASTDSFDEFPDVDGSTLANMQTNLSRLVSNSLNLTTVNFKIFYLKIKSDYHRYLAEFKAGAKRKEAAENTLAAYKAVQDITLTELAPTNHAYQLFDEMPKM</sequence>
<dbReference type="SUPFAM" id="SSF48445">
    <property type="entry name" value="14-3-3 protein"/>
    <property type="match status" value="1"/>
</dbReference>
<dbReference type="InterPro" id="IPR035513">
    <property type="entry name" value="Invertase/methylesterase_inhib"/>
</dbReference>
<dbReference type="InterPro" id="IPR006501">
    <property type="entry name" value="Pectinesterase_inhib_dom"/>
</dbReference>
<reference evidence="4" key="1">
    <citation type="journal article" date="2015" name="Nat. Genet.">
        <title>The pineapple genome and the evolution of CAM photosynthesis.</title>
        <authorList>
            <person name="Ming R."/>
            <person name="VanBuren R."/>
            <person name="Wai C.M."/>
            <person name="Tang H."/>
            <person name="Schatz M.C."/>
            <person name="Bowers J.E."/>
            <person name="Lyons E."/>
            <person name="Wang M.L."/>
            <person name="Chen J."/>
            <person name="Biggers E."/>
            <person name="Zhang J."/>
            <person name="Huang L."/>
            <person name="Zhang L."/>
            <person name="Miao W."/>
            <person name="Zhang J."/>
            <person name="Ye Z."/>
            <person name="Miao C."/>
            <person name="Lin Z."/>
            <person name="Wang H."/>
            <person name="Zhou H."/>
            <person name="Yim W.C."/>
            <person name="Priest H.D."/>
            <person name="Zheng C."/>
            <person name="Woodhouse M."/>
            <person name="Edger P.P."/>
            <person name="Guyot R."/>
            <person name="Guo H.B."/>
            <person name="Guo H."/>
            <person name="Zheng G."/>
            <person name="Singh R."/>
            <person name="Sharma A."/>
            <person name="Min X."/>
            <person name="Zheng Y."/>
            <person name="Lee H."/>
            <person name="Gurtowski J."/>
            <person name="Sedlazeck F.J."/>
            <person name="Harkess A."/>
            <person name="McKain M.R."/>
            <person name="Liao Z."/>
            <person name="Fang J."/>
            <person name="Liu J."/>
            <person name="Zhang X."/>
            <person name="Zhang Q."/>
            <person name="Hu W."/>
            <person name="Qin Y."/>
            <person name="Wang K."/>
            <person name="Chen L.Y."/>
            <person name="Shirley N."/>
            <person name="Lin Y.R."/>
            <person name="Liu L.Y."/>
            <person name="Hernandez A.G."/>
            <person name="Wright C.L."/>
            <person name="Bulone V."/>
            <person name="Tuskan G.A."/>
            <person name="Heath K."/>
            <person name="Zee F."/>
            <person name="Moore P.H."/>
            <person name="Sunkar R."/>
            <person name="Leebens-Mack J.H."/>
            <person name="Mockler T."/>
            <person name="Bennetzen J.L."/>
            <person name="Freeling M."/>
            <person name="Sankoff D."/>
            <person name="Paterson A.H."/>
            <person name="Zhu X."/>
            <person name="Yang X."/>
            <person name="Smith J.A."/>
            <person name="Cushman J.C."/>
            <person name="Paull R.E."/>
            <person name="Yu Q."/>
        </authorList>
    </citation>
    <scope>NUCLEOTIDE SEQUENCE [LARGE SCALE GENOMIC DNA]</scope>
    <source>
        <strain evidence="4">cv. F153</strain>
    </source>
</reference>
<protein>
    <submittedName>
        <fullName evidence="5">Uncharacterized protein LOC109706156</fullName>
    </submittedName>
</protein>
<dbReference type="Gene3D" id="1.20.190.20">
    <property type="entry name" value="14-3-3 domain"/>
    <property type="match status" value="1"/>
</dbReference>
<evidence type="ECO:0000256" key="1">
    <source>
        <dbReference type="ARBA" id="ARBA00006141"/>
    </source>
</evidence>
<keyword evidence="4" id="KW-1185">Reference proteome</keyword>
<dbReference type="InterPro" id="IPR036815">
    <property type="entry name" value="14-3-3_dom_sf"/>
</dbReference>
<dbReference type="OrthoDB" id="770764at2759"/>
<dbReference type="AlphaFoldDB" id="A0A6P5EMH0"/>
<dbReference type="InterPro" id="IPR000308">
    <property type="entry name" value="14-3-3"/>
</dbReference>
<proteinExistence type="inferred from homology"/>
<organism evidence="4 5">
    <name type="scientific">Ananas comosus</name>
    <name type="common">Pineapple</name>
    <name type="synonym">Ananas ananas</name>
    <dbReference type="NCBI Taxonomy" id="4615"/>
    <lineage>
        <taxon>Eukaryota</taxon>
        <taxon>Viridiplantae</taxon>
        <taxon>Streptophyta</taxon>
        <taxon>Embryophyta</taxon>
        <taxon>Tracheophyta</taxon>
        <taxon>Spermatophyta</taxon>
        <taxon>Magnoliopsida</taxon>
        <taxon>Liliopsida</taxon>
        <taxon>Poales</taxon>
        <taxon>Bromeliaceae</taxon>
        <taxon>Bromelioideae</taxon>
        <taxon>Ananas</taxon>
    </lineage>
</organism>
<feature type="domain" description="Pectinesterase inhibitor" evidence="3">
    <location>
        <begin position="158"/>
        <end position="294"/>
    </location>
</feature>
<gene>
    <name evidence="5" type="primary">LOC109706156</name>
</gene>
<dbReference type="SMART" id="SM00856">
    <property type="entry name" value="PMEI"/>
    <property type="match status" value="1"/>
</dbReference>
<dbReference type="SUPFAM" id="SSF101148">
    <property type="entry name" value="Plant invertase/pectin methylesterase inhibitor"/>
    <property type="match status" value="1"/>
</dbReference>
<dbReference type="GeneID" id="109706156"/>
<dbReference type="PANTHER" id="PTHR18860">
    <property type="entry name" value="14-3-3 PROTEIN"/>
    <property type="match status" value="1"/>
</dbReference>
<dbReference type="Proteomes" id="UP000515123">
    <property type="component" value="Unplaced"/>
</dbReference>
<feature type="compositionally biased region" description="Low complexity" evidence="2">
    <location>
        <begin position="40"/>
        <end position="75"/>
    </location>
</feature>
<name>A0A6P5EMH0_ANACO</name>
<evidence type="ECO:0000313" key="4">
    <source>
        <dbReference type="Proteomes" id="UP000515123"/>
    </source>
</evidence>
<accession>A0A6P5EMH0</accession>
<feature type="compositionally biased region" description="Basic residues" evidence="2">
    <location>
        <begin position="12"/>
        <end position="24"/>
    </location>
</feature>
<comment type="similarity">
    <text evidence="1">Belongs to the 14-3-3 family.</text>
</comment>
<dbReference type="InterPro" id="IPR023410">
    <property type="entry name" value="14-3-3_domain"/>
</dbReference>
<dbReference type="Pfam" id="PF00244">
    <property type="entry name" value="14-3-3"/>
    <property type="match status" value="1"/>
</dbReference>
<evidence type="ECO:0000256" key="2">
    <source>
        <dbReference type="SAM" id="MobiDB-lite"/>
    </source>
</evidence>